<proteinExistence type="predicted"/>
<sequence length="231" mass="23734">MGDMVGEAAESKKGMGAGAQAISAVVLVGALCGGMLAMQHVLDDTPGGRDPAVCSTSDDATPASRHVTGAQLCTALNRPDLPTLLGTPREQAQTASGSESSVKLADGAEYDTPEATVALESHTVKLSASFDDLPVAESVDYLGESAQPKTVLGHPAVLYSGQTIALTFNNGKTESGPGSIARRLLVAGTPKDDGTSFELVIWREDGVLPDDAALFRMAEEVLPTIPGWNAG</sequence>
<reference evidence="3 4" key="1">
    <citation type="submission" date="2012-11" db="EMBL/GenBank/DDBJ databases">
        <authorList>
            <person name="Huguet-Tapia J.C."/>
            <person name="Durkin A.S."/>
            <person name="Pettis G.S."/>
            <person name="Badger J.H."/>
        </authorList>
    </citation>
    <scope>NUCLEOTIDE SEQUENCE [LARGE SCALE GENOMIC DNA]</scope>
    <source>
        <strain evidence="3 4">91-03</strain>
    </source>
</reference>
<keyword evidence="2" id="KW-0812">Transmembrane</keyword>
<accession>L1L1A1</accession>
<feature type="compositionally biased region" description="Polar residues" evidence="1">
    <location>
        <begin position="90"/>
        <end position="101"/>
    </location>
</feature>
<name>L1L1A1_9ACTN</name>
<evidence type="ECO:0000313" key="3">
    <source>
        <dbReference type="EMBL" id="EKX66579.1"/>
    </source>
</evidence>
<dbReference type="Proteomes" id="UP000010411">
    <property type="component" value="Unassembled WGS sequence"/>
</dbReference>
<keyword evidence="2" id="KW-1133">Transmembrane helix</keyword>
<comment type="caution">
    <text evidence="3">The sequence shown here is derived from an EMBL/GenBank/DDBJ whole genome shotgun (WGS) entry which is preliminary data.</text>
</comment>
<evidence type="ECO:0000256" key="1">
    <source>
        <dbReference type="SAM" id="MobiDB-lite"/>
    </source>
</evidence>
<dbReference type="InterPro" id="IPR046187">
    <property type="entry name" value="DUF6215"/>
</dbReference>
<keyword evidence="2" id="KW-0472">Membrane</keyword>
<dbReference type="Pfam" id="PF19721">
    <property type="entry name" value="DUF6215"/>
    <property type="match status" value="1"/>
</dbReference>
<keyword evidence="4" id="KW-1185">Reference proteome</keyword>
<feature type="transmembrane region" description="Helical" evidence="2">
    <location>
        <begin position="21"/>
        <end position="42"/>
    </location>
</feature>
<dbReference type="PATRIC" id="fig|698759.3.peg.2834"/>
<dbReference type="AlphaFoldDB" id="L1L1A1"/>
<organism evidence="3 4">
    <name type="scientific">Streptomyces ipomoeae 91-03</name>
    <dbReference type="NCBI Taxonomy" id="698759"/>
    <lineage>
        <taxon>Bacteria</taxon>
        <taxon>Bacillati</taxon>
        <taxon>Actinomycetota</taxon>
        <taxon>Actinomycetes</taxon>
        <taxon>Kitasatosporales</taxon>
        <taxon>Streptomycetaceae</taxon>
        <taxon>Streptomyces</taxon>
    </lineage>
</organism>
<gene>
    <name evidence="3" type="ORF">STRIP9103_08840</name>
</gene>
<evidence type="ECO:0000256" key="2">
    <source>
        <dbReference type="SAM" id="Phobius"/>
    </source>
</evidence>
<protein>
    <submittedName>
        <fullName evidence="3">Uncharacterized protein</fullName>
    </submittedName>
</protein>
<dbReference type="EMBL" id="AEJC01000209">
    <property type="protein sequence ID" value="EKX66579.1"/>
    <property type="molecule type" value="Genomic_DNA"/>
</dbReference>
<feature type="region of interest" description="Disordered" evidence="1">
    <location>
        <begin position="79"/>
        <end position="104"/>
    </location>
</feature>
<evidence type="ECO:0000313" key="4">
    <source>
        <dbReference type="Proteomes" id="UP000010411"/>
    </source>
</evidence>